<keyword evidence="4" id="KW-1185">Reference proteome</keyword>
<keyword evidence="2" id="KW-1133">Transmembrane helix</keyword>
<name>A0A0P9CUN7_9CHLR</name>
<evidence type="ECO:0000256" key="1">
    <source>
        <dbReference type="SAM" id="MobiDB-lite"/>
    </source>
</evidence>
<evidence type="ECO:0000313" key="4">
    <source>
        <dbReference type="Proteomes" id="UP000050509"/>
    </source>
</evidence>
<dbReference type="InterPro" id="IPR030888">
    <property type="entry name" value="Put_ccm"/>
</dbReference>
<dbReference type="Proteomes" id="UP000050509">
    <property type="component" value="Unassembled WGS sequence"/>
</dbReference>
<sequence length="75" mass="8374">MPNFLLDPGVAIYAALAVALVVWVGIFAFLWRLDRQAQELRRRLDQPARPEAAAPRATLEARNAHPPARVVTNDE</sequence>
<dbReference type="AlphaFoldDB" id="A0A0P9CUN7"/>
<comment type="caution">
    <text evidence="3">The sequence shown here is derived from an EMBL/GenBank/DDBJ whole genome shotgun (WGS) entry which is preliminary data.</text>
</comment>
<organism evidence="3 4">
    <name type="scientific">Kouleothrix aurantiaca</name>
    <dbReference type="NCBI Taxonomy" id="186479"/>
    <lineage>
        <taxon>Bacteria</taxon>
        <taxon>Bacillati</taxon>
        <taxon>Chloroflexota</taxon>
        <taxon>Chloroflexia</taxon>
        <taxon>Chloroflexales</taxon>
        <taxon>Roseiflexineae</taxon>
        <taxon>Roseiflexaceae</taxon>
        <taxon>Kouleothrix</taxon>
    </lineage>
</organism>
<protein>
    <recommendedName>
        <fullName evidence="5">CcmD family protein</fullName>
    </recommendedName>
</protein>
<keyword evidence="2" id="KW-0472">Membrane</keyword>
<evidence type="ECO:0008006" key="5">
    <source>
        <dbReference type="Google" id="ProtNLM"/>
    </source>
</evidence>
<evidence type="ECO:0000256" key="2">
    <source>
        <dbReference type="SAM" id="Phobius"/>
    </source>
</evidence>
<feature type="compositionally biased region" description="Low complexity" evidence="1">
    <location>
        <begin position="49"/>
        <end position="61"/>
    </location>
</feature>
<feature type="region of interest" description="Disordered" evidence="1">
    <location>
        <begin position="42"/>
        <end position="75"/>
    </location>
</feature>
<accession>A0A0P9CUN7</accession>
<dbReference type="NCBIfam" id="TIGR04391">
    <property type="entry name" value="CcmD_alt_fam"/>
    <property type="match status" value="1"/>
</dbReference>
<gene>
    <name evidence="3" type="ORF">SE17_33135</name>
</gene>
<reference evidence="3 4" key="1">
    <citation type="submission" date="2015-09" db="EMBL/GenBank/DDBJ databases">
        <title>Draft genome sequence of Kouleothrix aurantiaca JCM 19913.</title>
        <authorList>
            <person name="Hemp J."/>
        </authorList>
    </citation>
    <scope>NUCLEOTIDE SEQUENCE [LARGE SCALE GENOMIC DNA]</scope>
    <source>
        <strain evidence="3 4">COM-B</strain>
    </source>
</reference>
<proteinExistence type="predicted"/>
<dbReference type="EMBL" id="LJCR01002028">
    <property type="protein sequence ID" value="KPV49351.1"/>
    <property type="molecule type" value="Genomic_DNA"/>
</dbReference>
<keyword evidence="2" id="KW-0812">Transmembrane</keyword>
<evidence type="ECO:0000313" key="3">
    <source>
        <dbReference type="EMBL" id="KPV49351.1"/>
    </source>
</evidence>
<feature type="transmembrane region" description="Helical" evidence="2">
    <location>
        <begin position="12"/>
        <end position="33"/>
    </location>
</feature>